<proteinExistence type="predicted"/>
<name>A0A9X2LA62_9PROT</name>
<accession>A0A9X2LA62</accession>
<organism evidence="2 3">
    <name type="scientific">Parvularcula maris</name>
    <dbReference type="NCBI Taxonomy" id="2965077"/>
    <lineage>
        <taxon>Bacteria</taxon>
        <taxon>Pseudomonadati</taxon>
        <taxon>Pseudomonadota</taxon>
        <taxon>Alphaproteobacteria</taxon>
        <taxon>Parvularculales</taxon>
        <taxon>Parvularculaceae</taxon>
        <taxon>Parvularcula</taxon>
    </lineage>
</organism>
<evidence type="ECO:0000256" key="1">
    <source>
        <dbReference type="SAM" id="MobiDB-lite"/>
    </source>
</evidence>
<protein>
    <submittedName>
        <fullName evidence="2">Uncharacterized protein</fullName>
    </submittedName>
</protein>
<sequence length="169" mass="18419">MSARRLGVRWAAASAAALLMLTGWALAHRMPEVHITAERAELGGEPATALTFRLVAADVLVLLGRDRETNTDLSDEALLKEAGARVLRGITTKGGAARYLGAELEDNHVFLYATGPEALDVTDAKVLASVYDAWTNIYKDERKDGSPTRMFTQWGKQGSQRGHSHGHRH</sequence>
<gene>
    <name evidence="2" type="ORF">NOG11_11315</name>
</gene>
<evidence type="ECO:0000313" key="2">
    <source>
        <dbReference type="EMBL" id="MCQ8185978.1"/>
    </source>
</evidence>
<keyword evidence="3" id="KW-1185">Reference proteome</keyword>
<reference evidence="2" key="1">
    <citation type="submission" date="2022-07" db="EMBL/GenBank/DDBJ databases">
        <title>Parvularcula maris sp. nov., an algicidal bacterium isolated from seawater.</title>
        <authorList>
            <person name="Li F."/>
        </authorList>
    </citation>
    <scope>NUCLEOTIDE SEQUENCE</scope>
    <source>
        <strain evidence="2">BGMRC 0090</strain>
    </source>
</reference>
<comment type="caution">
    <text evidence="2">The sequence shown here is derived from an EMBL/GenBank/DDBJ whole genome shotgun (WGS) entry which is preliminary data.</text>
</comment>
<evidence type="ECO:0000313" key="3">
    <source>
        <dbReference type="Proteomes" id="UP001142610"/>
    </source>
</evidence>
<dbReference type="Proteomes" id="UP001142610">
    <property type="component" value="Unassembled WGS sequence"/>
</dbReference>
<feature type="region of interest" description="Disordered" evidence="1">
    <location>
        <begin position="148"/>
        <end position="169"/>
    </location>
</feature>
<dbReference type="EMBL" id="JANIBC010000010">
    <property type="protein sequence ID" value="MCQ8185978.1"/>
    <property type="molecule type" value="Genomic_DNA"/>
</dbReference>
<dbReference type="RefSeq" id="WP_256619875.1">
    <property type="nucleotide sequence ID" value="NZ_JANIBC010000010.1"/>
</dbReference>
<dbReference type="AlphaFoldDB" id="A0A9X2LA62"/>